<reference evidence="1 2" key="1">
    <citation type="submission" date="2019-05" db="EMBL/GenBank/DDBJ databases">
        <title>Another draft genome of Portunus trituberculatus and its Hox gene families provides insights of decapod evolution.</title>
        <authorList>
            <person name="Jeong J.-H."/>
            <person name="Song I."/>
            <person name="Kim S."/>
            <person name="Choi T."/>
            <person name="Kim D."/>
            <person name="Ryu S."/>
            <person name="Kim W."/>
        </authorList>
    </citation>
    <scope>NUCLEOTIDE SEQUENCE [LARGE SCALE GENOMIC DNA]</scope>
    <source>
        <tissue evidence="1">Muscle</tissue>
    </source>
</reference>
<dbReference type="AlphaFoldDB" id="A0A5B7CS60"/>
<accession>A0A5B7CS60</accession>
<organism evidence="1 2">
    <name type="scientific">Portunus trituberculatus</name>
    <name type="common">Swimming crab</name>
    <name type="synonym">Neptunus trituberculatus</name>
    <dbReference type="NCBI Taxonomy" id="210409"/>
    <lineage>
        <taxon>Eukaryota</taxon>
        <taxon>Metazoa</taxon>
        <taxon>Ecdysozoa</taxon>
        <taxon>Arthropoda</taxon>
        <taxon>Crustacea</taxon>
        <taxon>Multicrustacea</taxon>
        <taxon>Malacostraca</taxon>
        <taxon>Eumalacostraca</taxon>
        <taxon>Eucarida</taxon>
        <taxon>Decapoda</taxon>
        <taxon>Pleocyemata</taxon>
        <taxon>Brachyura</taxon>
        <taxon>Eubrachyura</taxon>
        <taxon>Portunoidea</taxon>
        <taxon>Portunidae</taxon>
        <taxon>Portuninae</taxon>
        <taxon>Portunus</taxon>
    </lineage>
</organism>
<evidence type="ECO:0000313" key="1">
    <source>
        <dbReference type="EMBL" id="MPC11146.1"/>
    </source>
</evidence>
<sequence>MTHSHPHEAFTPGSGCSGISADRCHGRIDLPVVIRPPSITEPLPVATLELRAKGSVCQGATLTHNAVSTQKTVITDVYTTWPPNRHKASVGRDKCAR</sequence>
<keyword evidence="2" id="KW-1185">Reference proteome</keyword>
<name>A0A5B7CS60_PORTR</name>
<dbReference type="EMBL" id="VSRR010000147">
    <property type="protein sequence ID" value="MPC11146.1"/>
    <property type="molecule type" value="Genomic_DNA"/>
</dbReference>
<evidence type="ECO:0000313" key="2">
    <source>
        <dbReference type="Proteomes" id="UP000324222"/>
    </source>
</evidence>
<comment type="caution">
    <text evidence="1">The sequence shown here is derived from an EMBL/GenBank/DDBJ whole genome shotgun (WGS) entry which is preliminary data.</text>
</comment>
<gene>
    <name evidence="1" type="ORF">E2C01_003803</name>
</gene>
<proteinExistence type="predicted"/>
<protein>
    <submittedName>
        <fullName evidence="1">Uncharacterized protein</fullName>
    </submittedName>
</protein>
<dbReference type="Proteomes" id="UP000324222">
    <property type="component" value="Unassembled WGS sequence"/>
</dbReference>